<name>A0A368X6J3_MARNT</name>
<reference evidence="1 2" key="1">
    <citation type="submission" date="2018-07" db="EMBL/GenBank/DDBJ databases">
        <title>Freshwater and sediment microbial communities from various areas in North America, analyzing microbe dynamics in response to fracking.</title>
        <authorList>
            <person name="Lamendella R."/>
        </authorList>
    </citation>
    <scope>NUCLEOTIDE SEQUENCE [LARGE SCALE GENOMIC DNA]</scope>
    <source>
        <strain evidence="1 2">105B</strain>
    </source>
</reference>
<dbReference type="EMBL" id="QPJI01000019">
    <property type="protein sequence ID" value="RCW63329.1"/>
    <property type="molecule type" value="Genomic_DNA"/>
</dbReference>
<dbReference type="Proteomes" id="UP000253647">
    <property type="component" value="Unassembled WGS sequence"/>
</dbReference>
<comment type="caution">
    <text evidence="1">The sequence shown here is derived from an EMBL/GenBank/DDBJ whole genome shotgun (WGS) entry which is preliminary data.</text>
</comment>
<accession>A0A368X6J3</accession>
<gene>
    <name evidence="1" type="ORF">DET61_11999</name>
</gene>
<evidence type="ECO:0000313" key="1">
    <source>
        <dbReference type="EMBL" id="RCW63329.1"/>
    </source>
</evidence>
<sequence>MSIFDQALTRTDGKTLILTNGSKWAGDTPDDIQVLLEVLAKDVLDPSFEQYHCYEPVPFDPLLKERGEESARKYLPWVGAATFSGNFLTVSHVFHIITQDQQVIETLQEAIRRNLEKPEYQRHAYELYADWHYAETAHGKRLVSPTQAEDIRSGNISRLRYPRNFEEMKSAKLIGPRFVKQPEKQCA</sequence>
<dbReference type="RefSeq" id="WP_114435358.1">
    <property type="nucleotide sequence ID" value="NZ_QPJI01000019.1"/>
</dbReference>
<organism evidence="1 2">
    <name type="scientific">Marinobacter nauticus</name>
    <name type="common">Marinobacter hydrocarbonoclasticus</name>
    <name type="synonym">Marinobacter aquaeolei</name>
    <dbReference type="NCBI Taxonomy" id="2743"/>
    <lineage>
        <taxon>Bacteria</taxon>
        <taxon>Pseudomonadati</taxon>
        <taxon>Pseudomonadota</taxon>
        <taxon>Gammaproteobacteria</taxon>
        <taxon>Pseudomonadales</taxon>
        <taxon>Marinobacteraceae</taxon>
        <taxon>Marinobacter</taxon>
    </lineage>
</organism>
<evidence type="ECO:0000313" key="2">
    <source>
        <dbReference type="Proteomes" id="UP000253647"/>
    </source>
</evidence>
<dbReference type="AlphaFoldDB" id="A0A368X6J3"/>
<protein>
    <submittedName>
        <fullName evidence="1">Uncharacterized protein</fullName>
    </submittedName>
</protein>
<proteinExistence type="predicted"/>